<reference evidence="2" key="2">
    <citation type="submission" date="2020-09" db="EMBL/GenBank/DDBJ databases">
        <authorList>
            <person name="Sun Q."/>
            <person name="Zhou Y."/>
        </authorList>
    </citation>
    <scope>NUCLEOTIDE SEQUENCE</scope>
    <source>
        <strain evidence="2">CGMCC 1.12813</strain>
    </source>
</reference>
<feature type="transmembrane region" description="Helical" evidence="1">
    <location>
        <begin position="89"/>
        <end position="114"/>
    </location>
</feature>
<dbReference type="RefSeq" id="WP_229733304.1">
    <property type="nucleotide sequence ID" value="NZ_BMGB01000001.1"/>
</dbReference>
<proteinExistence type="predicted"/>
<dbReference type="AlphaFoldDB" id="A0A916SPK8"/>
<dbReference type="EMBL" id="BMGB01000001">
    <property type="protein sequence ID" value="GGB09848.1"/>
    <property type="molecule type" value="Genomic_DNA"/>
</dbReference>
<organism evidence="2 3">
    <name type="scientific">Conyzicola nivalis</name>
    <dbReference type="NCBI Taxonomy" id="1477021"/>
    <lineage>
        <taxon>Bacteria</taxon>
        <taxon>Bacillati</taxon>
        <taxon>Actinomycetota</taxon>
        <taxon>Actinomycetes</taxon>
        <taxon>Micrococcales</taxon>
        <taxon>Microbacteriaceae</taxon>
        <taxon>Conyzicola</taxon>
    </lineage>
</organism>
<keyword evidence="1" id="KW-0812">Transmembrane</keyword>
<evidence type="ECO:0000313" key="3">
    <source>
        <dbReference type="Proteomes" id="UP000606922"/>
    </source>
</evidence>
<reference evidence="2" key="1">
    <citation type="journal article" date="2014" name="Int. J. Syst. Evol. Microbiol.">
        <title>Complete genome sequence of Corynebacterium casei LMG S-19264T (=DSM 44701T), isolated from a smear-ripened cheese.</title>
        <authorList>
            <consortium name="US DOE Joint Genome Institute (JGI-PGF)"/>
            <person name="Walter F."/>
            <person name="Albersmeier A."/>
            <person name="Kalinowski J."/>
            <person name="Ruckert C."/>
        </authorList>
    </citation>
    <scope>NUCLEOTIDE SEQUENCE</scope>
    <source>
        <strain evidence="2">CGMCC 1.12813</strain>
    </source>
</reference>
<evidence type="ECO:0000313" key="2">
    <source>
        <dbReference type="EMBL" id="GGB09848.1"/>
    </source>
</evidence>
<name>A0A916SPK8_9MICO</name>
<accession>A0A916SPK8</accession>
<gene>
    <name evidence="2" type="ORF">GCM10010979_25590</name>
</gene>
<evidence type="ECO:0000256" key="1">
    <source>
        <dbReference type="SAM" id="Phobius"/>
    </source>
</evidence>
<sequence>MRLASVERASTRVPVRTTPVNPVVAVVFLGAIVLIFAALAIFNVYPSARFAFIAAAVFLMLFPVGVGLLNTRLKPGVVRFDENAASLRFIPQAAAPVLFFAAALVGLVPGIVALVNGLDAIGRGLAVISALCLVWVLQQLWALRLPAGLVLDEHGIRGVRGSKAVDLSWDDLAKAEVTAPKGIRLTLHLRPAGSVVIEPQYIGSDPNVLAPVINFFREHPQHRAALATPRAALELVEAHASARAD</sequence>
<feature type="transmembrane region" description="Helical" evidence="1">
    <location>
        <begin position="120"/>
        <end position="137"/>
    </location>
</feature>
<evidence type="ECO:0008006" key="4">
    <source>
        <dbReference type="Google" id="ProtNLM"/>
    </source>
</evidence>
<keyword evidence="3" id="KW-1185">Reference proteome</keyword>
<feature type="transmembrane region" description="Helical" evidence="1">
    <location>
        <begin position="48"/>
        <end position="69"/>
    </location>
</feature>
<dbReference type="Proteomes" id="UP000606922">
    <property type="component" value="Unassembled WGS sequence"/>
</dbReference>
<keyword evidence="1" id="KW-1133">Transmembrane helix</keyword>
<keyword evidence="1" id="KW-0472">Membrane</keyword>
<protein>
    <recommendedName>
        <fullName evidence="4">PH domain-containing protein</fullName>
    </recommendedName>
</protein>
<comment type="caution">
    <text evidence="2">The sequence shown here is derived from an EMBL/GenBank/DDBJ whole genome shotgun (WGS) entry which is preliminary data.</text>
</comment>
<feature type="transmembrane region" description="Helical" evidence="1">
    <location>
        <begin position="20"/>
        <end position="42"/>
    </location>
</feature>